<evidence type="ECO:0000313" key="4">
    <source>
        <dbReference type="Proteomes" id="UP000019118"/>
    </source>
</evidence>
<feature type="transmembrane region" description="Helical" evidence="1">
    <location>
        <begin position="35"/>
        <end position="58"/>
    </location>
</feature>
<organism evidence="3 4">
    <name type="scientific">Dendroctonus ponderosae</name>
    <name type="common">Mountain pine beetle</name>
    <dbReference type="NCBI Taxonomy" id="77166"/>
    <lineage>
        <taxon>Eukaryota</taxon>
        <taxon>Metazoa</taxon>
        <taxon>Ecdysozoa</taxon>
        <taxon>Arthropoda</taxon>
        <taxon>Hexapoda</taxon>
        <taxon>Insecta</taxon>
        <taxon>Pterygota</taxon>
        <taxon>Neoptera</taxon>
        <taxon>Endopterygota</taxon>
        <taxon>Coleoptera</taxon>
        <taxon>Polyphaga</taxon>
        <taxon>Cucujiformia</taxon>
        <taxon>Curculionidae</taxon>
        <taxon>Scolytinae</taxon>
        <taxon>Dendroctonus</taxon>
    </lineage>
</organism>
<accession>A0AAR5QHL8</accession>
<dbReference type="Gene3D" id="1.10.287.70">
    <property type="match status" value="1"/>
</dbReference>
<keyword evidence="1" id="KW-0472">Membrane</keyword>
<proteinExistence type="predicted"/>
<dbReference type="AlphaFoldDB" id="A0AAR5QHL8"/>
<keyword evidence="4" id="KW-1185">Reference proteome</keyword>
<evidence type="ECO:0000256" key="1">
    <source>
        <dbReference type="SAM" id="Phobius"/>
    </source>
</evidence>
<evidence type="ECO:0000313" key="3">
    <source>
        <dbReference type="EnsemblMetazoa" id="XP_019772696.1"/>
    </source>
</evidence>
<reference evidence="4" key="1">
    <citation type="journal article" date="2013" name="Genome Biol.">
        <title>Draft genome of the mountain pine beetle, Dendroctonus ponderosae Hopkins, a major forest pest.</title>
        <authorList>
            <person name="Keeling C.I."/>
            <person name="Yuen M.M."/>
            <person name="Liao N.Y."/>
            <person name="Docking T.R."/>
            <person name="Chan S.K."/>
            <person name="Taylor G.A."/>
            <person name="Palmquist D.L."/>
            <person name="Jackman S.D."/>
            <person name="Nguyen A."/>
            <person name="Li M."/>
            <person name="Henderson H."/>
            <person name="Janes J.K."/>
            <person name="Zhao Y."/>
            <person name="Pandoh P."/>
            <person name="Moore R."/>
            <person name="Sperling F.A."/>
            <person name="Huber D.P."/>
            <person name="Birol I."/>
            <person name="Jones S.J."/>
            <person name="Bohlmann J."/>
        </authorList>
    </citation>
    <scope>NUCLEOTIDE SEQUENCE</scope>
</reference>
<keyword evidence="1" id="KW-0812">Transmembrane</keyword>
<name>A0AAR5QHL8_DENPD</name>
<dbReference type="Proteomes" id="UP000019118">
    <property type="component" value="Unassembled WGS sequence"/>
</dbReference>
<feature type="signal peptide" evidence="2">
    <location>
        <begin position="1"/>
        <end position="19"/>
    </location>
</feature>
<evidence type="ECO:0008006" key="5">
    <source>
        <dbReference type="Google" id="ProtNLM"/>
    </source>
</evidence>
<dbReference type="EnsemblMetazoa" id="XM_019917137.1">
    <property type="protein sequence ID" value="XP_019772696.1"/>
    <property type="gene ID" value="LOC109546243"/>
</dbReference>
<feature type="chain" id="PRO_5043333428" description="Ionotropic glutamate receptor C-terminal domain-containing protein" evidence="2">
    <location>
        <begin position="20"/>
        <end position="210"/>
    </location>
</feature>
<feature type="transmembrane region" description="Helical" evidence="1">
    <location>
        <begin position="79"/>
        <end position="104"/>
    </location>
</feature>
<sequence length="210" mass="24074">MSLFFVFLAISLYLSCVLLSKTARGLEAVLSLPTYFLGVVSAFFNTGTVWEIFWEHLVDFLRFAGYDLRLRSWSGRLQILLALFFGVLCYYALSASLVASLAVLDRPLPFQRIADIASQGSYSLCIRNVTFVYDNFTSEDRSLLPAWRRIVNTDRCPKDMQKWETIPESICTGQVVVLENRIIMAWALHRAQCPVTILPQRLVNFRCLFH</sequence>
<keyword evidence="2" id="KW-0732">Signal</keyword>
<evidence type="ECO:0000256" key="2">
    <source>
        <dbReference type="SAM" id="SignalP"/>
    </source>
</evidence>
<keyword evidence="1" id="KW-1133">Transmembrane helix</keyword>
<protein>
    <recommendedName>
        <fullName evidence="5">Ionotropic glutamate receptor C-terminal domain-containing protein</fullName>
    </recommendedName>
</protein>
<reference evidence="3" key="2">
    <citation type="submission" date="2024-08" db="UniProtKB">
        <authorList>
            <consortium name="EnsemblMetazoa"/>
        </authorList>
    </citation>
    <scope>IDENTIFICATION</scope>
</reference>